<evidence type="ECO:0000256" key="1">
    <source>
        <dbReference type="SAM" id="Phobius"/>
    </source>
</evidence>
<reference evidence="4" key="1">
    <citation type="journal article" date="2017" name="Appl. Environ. Microbiol.">
        <title>Genomic analysis of Calderihabitans maritimus KKC1, a thermophilic hydrogenogenic carboxydotrophic bacterium isolated from marine sediment.</title>
        <authorList>
            <person name="Omae K."/>
            <person name="Yoneda Y."/>
            <person name="Fukuyama Y."/>
            <person name="Yoshida T."/>
            <person name="Sako Y."/>
        </authorList>
    </citation>
    <scope>NUCLEOTIDE SEQUENCE [LARGE SCALE GENOMIC DNA]</scope>
    <source>
        <strain evidence="4">KKC1</strain>
    </source>
</reference>
<dbReference type="Pfam" id="PF07670">
    <property type="entry name" value="Gate"/>
    <property type="match status" value="1"/>
</dbReference>
<evidence type="ECO:0000313" key="3">
    <source>
        <dbReference type="EMBL" id="GAW91152.1"/>
    </source>
</evidence>
<evidence type="ECO:0000259" key="2">
    <source>
        <dbReference type="Pfam" id="PF07670"/>
    </source>
</evidence>
<dbReference type="RefSeq" id="WP_088552731.1">
    <property type="nucleotide sequence ID" value="NZ_BDGJ01000007.1"/>
</dbReference>
<gene>
    <name evidence="3" type="ORF">KKC1_03140</name>
</gene>
<keyword evidence="1" id="KW-0812">Transmembrane</keyword>
<comment type="caution">
    <text evidence="3">The sequence shown here is derived from an EMBL/GenBank/DDBJ whole genome shotgun (WGS) entry which is preliminary data.</text>
</comment>
<keyword evidence="4" id="KW-1185">Reference proteome</keyword>
<proteinExistence type="predicted"/>
<evidence type="ECO:0000313" key="4">
    <source>
        <dbReference type="Proteomes" id="UP000197032"/>
    </source>
</evidence>
<protein>
    <submittedName>
        <fullName evidence="3">Nucleoside recognition domain-containing protein</fullName>
    </submittedName>
</protein>
<dbReference type="InterPro" id="IPR011642">
    <property type="entry name" value="Gate_dom"/>
</dbReference>
<feature type="transmembrane region" description="Helical" evidence="1">
    <location>
        <begin position="21"/>
        <end position="41"/>
    </location>
</feature>
<organism evidence="3 4">
    <name type="scientific">Calderihabitans maritimus</name>
    <dbReference type="NCBI Taxonomy" id="1246530"/>
    <lineage>
        <taxon>Bacteria</taxon>
        <taxon>Bacillati</taxon>
        <taxon>Bacillota</taxon>
        <taxon>Clostridia</taxon>
        <taxon>Neomoorellales</taxon>
        <taxon>Calderihabitantaceae</taxon>
        <taxon>Calderihabitans</taxon>
    </lineage>
</organism>
<keyword evidence="1" id="KW-0472">Membrane</keyword>
<name>A0A1Z5HNP4_9FIRM</name>
<feature type="transmembrane region" description="Helical" evidence="1">
    <location>
        <begin position="61"/>
        <end position="83"/>
    </location>
</feature>
<dbReference type="AlphaFoldDB" id="A0A1Z5HNP4"/>
<sequence>MVTLKTFKRGIGNGLSVTRDLAIAIVPVYFLITVLKYTPVLEIISKVFEPIMRLVGLPGEASLALVLGNAINLYPAIGVIVSLSLSPKQVTILALMLLLSHSLFIESAVSKMTGIMVWQLVLLRLSLSFISGFILNVIL</sequence>
<feature type="transmembrane region" description="Helical" evidence="1">
    <location>
        <begin position="115"/>
        <end position="138"/>
    </location>
</feature>
<feature type="domain" description="Nucleoside transporter/FeoB GTPase Gate" evidence="2">
    <location>
        <begin position="24"/>
        <end position="114"/>
    </location>
</feature>
<dbReference type="Proteomes" id="UP000197032">
    <property type="component" value="Unassembled WGS sequence"/>
</dbReference>
<dbReference type="EMBL" id="BDGJ01000007">
    <property type="protein sequence ID" value="GAW91152.1"/>
    <property type="molecule type" value="Genomic_DNA"/>
</dbReference>
<accession>A0A1Z5HNP4</accession>
<dbReference type="OrthoDB" id="9779080at2"/>
<feature type="transmembrane region" description="Helical" evidence="1">
    <location>
        <begin position="90"/>
        <end position="109"/>
    </location>
</feature>
<keyword evidence="1" id="KW-1133">Transmembrane helix</keyword>